<dbReference type="PANTHER" id="PTHR46517">
    <property type="entry name" value="FRUCTOSE-2,6-BISPHOSPHATASE TIGAR"/>
    <property type="match status" value="1"/>
</dbReference>
<feature type="active site" description="Proton donor/acceptor" evidence="2">
    <location>
        <position position="80"/>
    </location>
</feature>
<keyword evidence="5" id="KW-1185">Reference proteome</keyword>
<dbReference type="CDD" id="cd07067">
    <property type="entry name" value="HP_PGM_like"/>
    <property type="match status" value="1"/>
</dbReference>
<feature type="active site" description="Tele-phosphohistidine intermediate" evidence="2">
    <location>
        <position position="9"/>
    </location>
</feature>
<dbReference type="Gene3D" id="3.40.50.1240">
    <property type="entry name" value="Phosphoglycerate mutase-like"/>
    <property type="match status" value="1"/>
</dbReference>
<reference evidence="4 5" key="1">
    <citation type="submission" date="2020-08" db="EMBL/GenBank/DDBJ databases">
        <title>Genomic Encyclopedia of Type Strains, Phase IV (KMG-IV): sequencing the most valuable type-strain genomes for metagenomic binning, comparative biology and taxonomic classification.</title>
        <authorList>
            <person name="Goeker M."/>
        </authorList>
    </citation>
    <scope>NUCLEOTIDE SEQUENCE [LARGE SCALE GENOMIC DNA]</scope>
    <source>
        <strain evidence="4 5">DSM 21458</strain>
    </source>
</reference>
<dbReference type="SMART" id="SM00855">
    <property type="entry name" value="PGAM"/>
    <property type="match status" value="1"/>
</dbReference>
<dbReference type="InterPro" id="IPR013078">
    <property type="entry name" value="His_Pase_superF_clade-1"/>
</dbReference>
<dbReference type="GO" id="GO:0004331">
    <property type="term" value="F:fructose-2,6-bisphosphate 2-phosphatase activity"/>
    <property type="evidence" value="ECO:0007669"/>
    <property type="project" value="TreeGrafter"/>
</dbReference>
<dbReference type="InterPro" id="IPR051695">
    <property type="entry name" value="Phosphoglycerate_Mutase"/>
</dbReference>
<evidence type="ECO:0000256" key="3">
    <source>
        <dbReference type="PIRSR" id="PIRSR613078-2"/>
    </source>
</evidence>
<gene>
    <name evidence="4" type="ORF">HNR42_003078</name>
</gene>
<evidence type="ECO:0000256" key="1">
    <source>
        <dbReference type="ARBA" id="ARBA00022801"/>
    </source>
</evidence>
<dbReference type="RefSeq" id="WP_183988373.1">
    <property type="nucleotide sequence ID" value="NZ_JACHHG010000013.1"/>
</dbReference>
<dbReference type="PANTHER" id="PTHR46517:SF1">
    <property type="entry name" value="FRUCTOSE-2,6-BISPHOSPHATASE TIGAR"/>
    <property type="match status" value="1"/>
</dbReference>
<organism evidence="4 5">
    <name type="scientific">Deinobacterium chartae</name>
    <dbReference type="NCBI Taxonomy" id="521158"/>
    <lineage>
        <taxon>Bacteria</taxon>
        <taxon>Thermotogati</taxon>
        <taxon>Deinococcota</taxon>
        <taxon>Deinococci</taxon>
        <taxon>Deinococcales</taxon>
        <taxon>Deinococcaceae</taxon>
        <taxon>Deinobacterium</taxon>
    </lineage>
</organism>
<proteinExistence type="predicted"/>
<dbReference type="AlphaFoldDB" id="A0A841I724"/>
<dbReference type="Pfam" id="PF00300">
    <property type="entry name" value="His_Phos_1"/>
    <property type="match status" value="1"/>
</dbReference>
<dbReference type="InterPro" id="IPR029033">
    <property type="entry name" value="His_PPase_superfam"/>
</dbReference>
<dbReference type="EMBL" id="JACHHG010000013">
    <property type="protein sequence ID" value="MBB6099625.1"/>
    <property type="molecule type" value="Genomic_DNA"/>
</dbReference>
<feature type="binding site" evidence="3">
    <location>
        <begin position="8"/>
        <end position="15"/>
    </location>
    <ligand>
        <name>substrate</name>
    </ligand>
</feature>
<sequence>MLRLTLVRHGITEWNRLGRWQGHTDTELSPEGERQARQLGRRWQGRRFDRVYSSDLRRAHRTAELALPDAEIILEPRLREVSFGEFDGKTEQENRLHPLFADWAADPYRSPAPGGESLEDLLIRLLPWVSELEDGLDVVAFSHSCTLRTLISHLVRLPMEPREGRIWPFVITTPHTSVSVLERSGSDWSLVRLADDAHLEPAFAPQETPA</sequence>
<dbReference type="Proteomes" id="UP000569951">
    <property type="component" value="Unassembled WGS sequence"/>
</dbReference>
<dbReference type="GO" id="GO:0005829">
    <property type="term" value="C:cytosol"/>
    <property type="evidence" value="ECO:0007669"/>
    <property type="project" value="TreeGrafter"/>
</dbReference>
<dbReference type="SUPFAM" id="SSF53254">
    <property type="entry name" value="Phosphoglycerate mutase-like"/>
    <property type="match status" value="1"/>
</dbReference>
<name>A0A841I724_9DEIO</name>
<protein>
    <submittedName>
        <fullName evidence="4">Broad specificity phosphatase PhoE</fullName>
    </submittedName>
</protein>
<dbReference type="GO" id="GO:0045820">
    <property type="term" value="P:negative regulation of glycolytic process"/>
    <property type="evidence" value="ECO:0007669"/>
    <property type="project" value="TreeGrafter"/>
</dbReference>
<dbReference type="GO" id="GO:0043456">
    <property type="term" value="P:regulation of pentose-phosphate shunt"/>
    <property type="evidence" value="ECO:0007669"/>
    <property type="project" value="TreeGrafter"/>
</dbReference>
<evidence type="ECO:0000256" key="2">
    <source>
        <dbReference type="PIRSR" id="PIRSR613078-1"/>
    </source>
</evidence>
<evidence type="ECO:0000313" key="5">
    <source>
        <dbReference type="Proteomes" id="UP000569951"/>
    </source>
</evidence>
<evidence type="ECO:0000313" key="4">
    <source>
        <dbReference type="EMBL" id="MBB6099625.1"/>
    </source>
</evidence>
<accession>A0A841I724</accession>
<feature type="binding site" evidence="3">
    <location>
        <position position="58"/>
    </location>
    <ligand>
        <name>substrate</name>
    </ligand>
</feature>
<keyword evidence="1" id="KW-0378">Hydrolase</keyword>
<comment type="caution">
    <text evidence="4">The sequence shown here is derived from an EMBL/GenBank/DDBJ whole genome shotgun (WGS) entry which is preliminary data.</text>
</comment>